<evidence type="ECO:0000313" key="4">
    <source>
        <dbReference type="Proteomes" id="UP000002593"/>
    </source>
</evidence>
<dbReference type="RefSeq" id="WP_011822152.1">
    <property type="nucleotide sequence ID" value="NC_008818.1"/>
</dbReference>
<accession>A2BLH3</accession>
<dbReference type="AlphaFoldDB" id="A2BLH3"/>
<dbReference type="InterPro" id="IPR011008">
    <property type="entry name" value="Dimeric_a/b-barrel"/>
</dbReference>
<feature type="domain" description="Transcription regulator AsnC/Lrp ligand binding" evidence="2">
    <location>
        <begin position="39"/>
        <end position="83"/>
    </location>
</feature>
<dbReference type="OrthoDB" id="8136at2157"/>
<dbReference type="Pfam" id="PF01037">
    <property type="entry name" value="AsnC_trans_reg"/>
    <property type="match status" value="1"/>
</dbReference>
<comment type="pathway">
    <text evidence="1">Amino-acid biosynthesis.</text>
</comment>
<dbReference type="Gene3D" id="3.30.70.920">
    <property type="match status" value="1"/>
</dbReference>
<dbReference type="KEGG" id="hbu:Hbut_0987"/>
<dbReference type="Proteomes" id="UP000002593">
    <property type="component" value="Chromosome"/>
</dbReference>
<dbReference type="EMBL" id="CP000493">
    <property type="protein sequence ID" value="ABM80834.1"/>
    <property type="molecule type" value="Genomic_DNA"/>
</dbReference>
<reference evidence="3 4" key="1">
    <citation type="journal article" date="2007" name="Archaea">
        <title>The genome of Hyperthermus butylicus: a sulfur-reducing, peptide fermenting, neutrophilic Crenarchaeote growing up to 108 degrees C.</title>
        <authorList>
            <person name="Brugger K."/>
            <person name="Chen L."/>
            <person name="Stark M."/>
            <person name="Zibat A."/>
            <person name="Redder P."/>
            <person name="Ruepp A."/>
            <person name="Awayez M."/>
            <person name="She Q."/>
            <person name="Garrett R.A."/>
            <person name="Klenk H.P."/>
        </authorList>
    </citation>
    <scope>NUCLEOTIDE SEQUENCE [LARGE SCALE GENOMIC DNA]</scope>
    <source>
        <strain evidence="4">DSM 5456 / JCM 9403 / PLM1-5</strain>
    </source>
</reference>
<dbReference type="SUPFAM" id="SSF54909">
    <property type="entry name" value="Dimeric alpha+beta barrel"/>
    <property type="match status" value="1"/>
</dbReference>
<dbReference type="HOGENOM" id="CLU_170329_2_2_2"/>
<proteinExistence type="predicted"/>
<organism evidence="3 4">
    <name type="scientific">Hyperthermus butylicus (strain DSM 5456 / JCM 9403 / PLM1-5)</name>
    <dbReference type="NCBI Taxonomy" id="415426"/>
    <lineage>
        <taxon>Archaea</taxon>
        <taxon>Thermoproteota</taxon>
        <taxon>Thermoprotei</taxon>
        <taxon>Desulfurococcales</taxon>
        <taxon>Pyrodictiaceae</taxon>
        <taxon>Hyperthermus</taxon>
    </lineage>
</organism>
<name>A2BLH3_HYPBU</name>
<evidence type="ECO:0000313" key="3">
    <source>
        <dbReference type="EMBL" id="ABM80834.1"/>
    </source>
</evidence>
<dbReference type="STRING" id="415426.Hbut_0987"/>
<evidence type="ECO:0000259" key="2">
    <source>
        <dbReference type="Pfam" id="PF01037"/>
    </source>
</evidence>
<protein>
    <recommendedName>
        <fullName evidence="2">Transcription regulator AsnC/Lrp ligand binding domain-containing protein</fullName>
    </recommendedName>
</protein>
<sequence length="85" mass="9345">MAVGEGRVVAFVLCVTEIGKEYEVVEKIKDIARQVGVEVEAYVVYGEYDVAVKIVADNLKKIDKAVTMIRSIPSIMRTVTLIAAE</sequence>
<dbReference type="GeneID" id="4781415"/>
<gene>
    <name evidence="3" type="ordered locus">Hbut_0987</name>
</gene>
<evidence type="ECO:0000256" key="1">
    <source>
        <dbReference type="ARBA" id="ARBA00029440"/>
    </source>
</evidence>
<dbReference type="EnsemblBacteria" id="ABM80834">
    <property type="protein sequence ID" value="ABM80834"/>
    <property type="gene ID" value="Hbut_0987"/>
</dbReference>
<dbReference type="eggNOG" id="arCOG01117">
    <property type="taxonomic scope" value="Archaea"/>
</dbReference>
<keyword evidence="4" id="KW-1185">Reference proteome</keyword>
<dbReference type="InterPro" id="IPR019887">
    <property type="entry name" value="Tscrpt_reg_AsnC/Lrp_C"/>
</dbReference>